<dbReference type="WBParaSite" id="ASIM_0000472301-mRNA-1">
    <property type="protein sequence ID" value="ASIM_0000472301-mRNA-1"/>
    <property type="gene ID" value="ASIM_0000472301"/>
</dbReference>
<sequence>LTKNLPDRTTILSRPFKKRKKLKMMKSIRKIPSQKQKLGNKIFTELLIHSRRC</sequence>
<reference evidence="1" key="1">
    <citation type="submission" date="2017-02" db="UniProtKB">
        <authorList>
            <consortium name="WormBaseParasite"/>
        </authorList>
    </citation>
    <scope>IDENTIFICATION</scope>
</reference>
<dbReference type="AlphaFoldDB" id="A0A0M3JAV1"/>
<organism evidence="1">
    <name type="scientific">Anisakis simplex</name>
    <name type="common">Herring worm</name>
    <dbReference type="NCBI Taxonomy" id="6269"/>
    <lineage>
        <taxon>Eukaryota</taxon>
        <taxon>Metazoa</taxon>
        <taxon>Ecdysozoa</taxon>
        <taxon>Nematoda</taxon>
        <taxon>Chromadorea</taxon>
        <taxon>Rhabditida</taxon>
        <taxon>Spirurina</taxon>
        <taxon>Ascaridomorpha</taxon>
        <taxon>Ascaridoidea</taxon>
        <taxon>Anisakidae</taxon>
        <taxon>Anisakis</taxon>
        <taxon>Anisakis simplex complex</taxon>
    </lineage>
</organism>
<name>A0A0M3JAV1_ANISI</name>
<accession>A0A0M3JAV1</accession>
<proteinExistence type="predicted"/>
<protein>
    <submittedName>
        <fullName evidence="1">Ovule protein</fullName>
    </submittedName>
</protein>
<evidence type="ECO:0000313" key="1">
    <source>
        <dbReference type="WBParaSite" id="ASIM_0000472301-mRNA-1"/>
    </source>
</evidence>